<sequence>MAHSIDLGQANFRSYILDLNLMLHASVELFYERVRSSVQTQNLEQLIQSAELWIIQAPEVKMHLITTGDQTLPMVAVFSSLLGDMLCNLRLWSDLDLAIVPRSSNHSVEPHPSDTLRHSFGLRRKTGRSTTTKMTRIPATMRAVSDAAPPPTVVTACLSSITILLEYSSPRQDIPRSFSVESESPPTTRFQRLVASPNNSYTLLDEDFCRESSVMQLGFVDEHGYYDALAFPEELAAIDDNFTQQTKCHSQIYQCFYDLFSKSFHSLFAGCSRRANESDLEDNRLRPLSRLVPSVFSLGYREAISQRSHLIPSIAKSLTFMLKTTENPILQRKIENLRGLNCPQVAATSQSLQTTHVRTAIRTALWKIAQKQLYNPQALRKSNLLDTLDRSFHSHRAVDDDLFLGMGMDELHDTHDIEDQGIYDFDHYIDTSDDSLAFEEDDNISDNISSLLSLDGNGSLDLADMLEHDDTEIDQTWPNQIMLNCFPVKSSDSLDYLPEQLSCRLSISDSEMLVSDFFEDEGSDPPILTHSATSISENLEAIVEDYDFMLCDDY</sequence>
<organism evidence="1 2">
    <name type="scientific">Aspergillus clavatus (strain ATCC 1007 / CBS 513.65 / DSM 816 / NCTC 3887 / NRRL 1 / QM 1276 / 107)</name>
    <dbReference type="NCBI Taxonomy" id="344612"/>
    <lineage>
        <taxon>Eukaryota</taxon>
        <taxon>Fungi</taxon>
        <taxon>Dikarya</taxon>
        <taxon>Ascomycota</taxon>
        <taxon>Pezizomycotina</taxon>
        <taxon>Eurotiomycetes</taxon>
        <taxon>Eurotiomycetidae</taxon>
        <taxon>Eurotiales</taxon>
        <taxon>Aspergillaceae</taxon>
        <taxon>Aspergillus</taxon>
        <taxon>Aspergillus subgen. Fumigati</taxon>
    </lineage>
</organism>
<dbReference type="OrthoDB" id="4187154at2759"/>
<dbReference type="KEGG" id="act:ACLA_046290"/>
<dbReference type="AlphaFoldDB" id="A1CH09"/>
<dbReference type="OMA" id="SVWITEA"/>
<accession>A1CH09</accession>
<proteinExistence type="predicted"/>
<dbReference type="EMBL" id="DS027054">
    <property type="protein sequence ID" value="EAW10164.1"/>
    <property type="molecule type" value="Genomic_DNA"/>
</dbReference>
<dbReference type="eggNOG" id="ENOG502SZNV">
    <property type="taxonomic scope" value="Eukaryota"/>
</dbReference>
<keyword evidence="2" id="KW-1185">Reference proteome</keyword>
<dbReference type="Proteomes" id="UP000006701">
    <property type="component" value="Unassembled WGS sequence"/>
</dbReference>
<dbReference type="HOGENOM" id="CLU_491729_0_0_1"/>
<reference evidence="1 2" key="1">
    <citation type="journal article" date="2008" name="PLoS Genet.">
        <title>Genomic islands in the pathogenic filamentous fungus Aspergillus fumigatus.</title>
        <authorList>
            <person name="Fedorova N.D."/>
            <person name="Khaldi N."/>
            <person name="Joardar V.S."/>
            <person name="Maiti R."/>
            <person name="Amedeo P."/>
            <person name="Anderson M.J."/>
            <person name="Crabtree J."/>
            <person name="Silva J.C."/>
            <person name="Badger J.H."/>
            <person name="Albarraq A."/>
            <person name="Angiuoli S."/>
            <person name="Bussey H."/>
            <person name="Bowyer P."/>
            <person name="Cotty P.J."/>
            <person name="Dyer P.S."/>
            <person name="Egan A."/>
            <person name="Galens K."/>
            <person name="Fraser-Liggett C.M."/>
            <person name="Haas B.J."/>
            <person name="Inman J.M."/>
            <person name="Kent R."/>
            <person name="Lemieux S."/>
            <person name="Malavazi I."/>
            <person name="Orvis J."/>
            <person name="Roemer T."/>
            <person name="Ronning C.M."/>
            <person name="Sundaram J.P."/>
            <person name="Sutton G."/>
            <person name="Turner G."/>
            <person name="Venter J.C."/>
            <person name="White O.R."/>
            <person name="Whitty B.R."/>
            <person name="Youngman P."/>
            <person name="Wolfe K.H."/>
            <person name="Goldman G.H."/>
            <person name="Wortman J.R."/>
            <person name="Jiang B."/>
            <person name="Denning D.W."/>
            <person name="Nierman W.C."/>
        </authorList>
    </citation>
    <scope>NUCLEOTIDE SEQUENCE [LARGE SCALE GENOMIC DNA]</scope>
    <source>
        <strain evidence="2">ATCC 1007 / CBS 513.65 / DSM 816 / NCTC 3887 / NRRL 1</strain>
    </source>
</reference>
<gene>
    <name evidence="1" type="ORF">ACLA_046290</name>
</gene>
<dbReference type="GeneID" id="4704297"/>
<evidence type="ECO:0000313" key="2">
    <source>
        <dbReference type="Proteomes" id="UP000006701"/>
    </source>
</evidence>
<evidence type="ECO:0000313" key="1">
    <source>
        <dbReference type="EMBL" id="EAW10164.1"/>
    </source>
</evidence>
<name>A1CH09_ASPCL</name>
<dbReference type="VEuPathDB" id="FungiDB:ACLA_046290"/>
<protein>
    <submittedName>
        <fullName evidence="1">Uncharacterized protein</fullName>
    </submittedName>
</protein>
<dbReference type="RefSeq" id="XP_001271590.1">
    <property type="nucleotide sequence ID" value="XM_001271589.1"/>
</dbReference>